<organism evidence="2 3">
    <name type="scientific">Romboutsia faecis</name>
    <dbReference type="NCBI Taxonomy" id="2764597"/>
    <lineage>
        <taxon>Bacteria</taxon>
        <taxon>Bacillati</taxon>
        <taxon>Bacillota</taxon>
        <taxon>Clostridia</taxon>
        <taxon>Peptostreptococcales</taxon>
        <taxon>Peptostreptococcaceae</taxon>
        <taxon>Romboutsia</taxon>
    </lineage>
</organism>
<dbReference type="EMBL" id="JACRWE010000002">
    <property type="protein sequence ID" value="MBC5996021.1"/>
    <property type="molecule type" value="Genomic_DNA"/>
</dbReference>
<sequence>MKNQSKGLLGIICMATGAAVIISMILPNWIFSILTALVLIVCGVLLFLY</sequence>
<keyword evidence="1" id="KW-0812">Transmembrane</keyword>
<evidence type="ECO:0000313" key="2">
    <source>
        <dbReference type="EMBL" id="MBC5996021.1"/>
    </source>
</evidence>
<evidence type="ECO:0000256" key="1">
    <source>
        <dbReference type="SAM" id="Phobius"/>
    </source>
</evidence>
<feature type="transmembrane region" description="Helical" evidence="1">
    <location>
        <begin position="7"/>
        <end position="25"/>
    </location>
</feature>
<name>A0ABR7JN45_9FIRM</name>
<evidence type="ECO:0000313" key="3">
    <source>
        <dbReference type="Proteomes" id="UP000609849"/>
    </source>
</evidence>
<feature type="transmembrane region" description="Helical" evidence="1">
    <location>
        <begin position="31"/>
        <end position="48"/>
    </location>
</feature>
<keyword evidence="1" id="KW-0472">Membrane</keyword>
<dbReference type="Proteomes" id="UP000609849">
    <property type="component" value="Unassembled WGS sequence"/>
</dbReference>
<accession>A0ABR7JN45</accession>
<dbReference type="RefSeq" id="WP_153924056.1">
    <property type="nucleotide sequence ID" value="NZ_JACRWE010000002.1"/>
</dbReference>
<proteinExistence type="predicted"/>
<reference evidence="2 3" key="1">
    <citation type="submission" date="2020-08" db="EMBL/GenBank/DDBJ databases">
        <authorList>
            <person name="Liu C."/>
            <person name="Sun Q."/>
        </authorList>
    </citation>
    <scope>NUCLEOTIDE SEQUENCE [LARGE SCALE GENOMIC DNA]</scope>
    <source>
        <strain evidence="2 3">NSJ-18</strain>
    </source>
</reference>
<gene>
    <name evidence="2" type="ORF">H8923_04550</name>
</gene>
<protein>
    <submittedName>
        <fullName evidence="2">2-oxoglutarate translocator</fullName>
    </submittedName>
</protein>
<keyword evidence="1" id="KW-1133">Transmembrane helix</keyword>
<comment type="caution">
    <text evidence="2">The sequence shown here is derived from an EMBL/GenBank/DDBJ whole genome shotgun (WGS) entry which is preliminary data.</text>
</comment>
<keyword evidence="3" id="KW-1185">Reference proteome</keyword>